<dbReference type="EMBL" id="SSDS01000051">
    <property type="protein sequence ID" value="TXG77201.1"/>
    <property type="molecule type" value="Genomic_DNA"/>
</dbReference>
<keyword evidence="1" id="KW-0812">Transmembrane</keyword>
<sequence length="71" mass="7492">MEITFTLIVALVIGITEVIKRLGTPKKFLPVIALVIGVVISYLTGFDWVSGIVAGLSASGIWSGLKTTMGK</sequence>
<dbReference type="Proteomes" id="UP000321026">
    <property type="component" value="Unassembled WGS sequence"/>
</dbReference>
<comment type="caution">
    <text evidence="2">The sequence shown here is derived from an EMBL/GenBank/DDBJ whole genome shotgun (WGS) entry which is preliminary data.</text>
</comment>
<proteinExistence type="predicted"/>
<keyword evidence="1" id="KW-1133">Transmembrane helix</keyword>
<evidence type="ECO:0000313" key="2">
    <source>
        <dbReference type="EMBL" id="TXG77201.1"/>
    </source>
</evidence>
<evidence type="ECO:0000256" key="1">
    <source>
        <dbReference type="SAM" id="Phobius"/>
    </source>
</evidence>
<organism evidence="2 3">
    <name type="scientific">Candidatus Dojkabacteria bacterium</name>
    <dbReference type="NCBI Taxonomy" id="2099670"/>
    <lineage>
        <taxon>Bacteria</taxon>
        <taxon>Candidatus Dojkabacteria</taxon>
    </lineage>
</organism>
<dbReference type="AlphaFoldDB" id="A0A5C7J6T9"/>
<gene>
    <name evidence="2" type="ORF">E6Q11_03210</name>
</gene>
<evidence type="ECO:0008006" key="4">
    <source>
        <dbReference type="Google" id="ProtNLM"/>
    </source>
</evidence>
<keyword evidence="1" id="KW-0472">Membrane</keyword>
<accession>A0A5C7J6T9</accession>
<protein>
    <recommendedName>
        <fullName evidence="4">Holin</fullName>
    </recommendedName>
</protein>
<evidence type="ECO:0000313" key="3">
    <source>
        <dbReference type="Proteomes" id="UP000321026"/>
    </source>
</evidence>
<name>A0A5C7J6T9_9BACT</name>
<feature type="transmembrane region" description="Helical" evidence="1">
    <location>
        <begin position="28"/>
        <end position="49"/>
    </location>
</feature>
<reference evidence="2 3" key="1">
    <citation type="submission" date="2018-09" db="EMBL/GenBank/DDBJ databases">
        <title>Metagenome Assembled Genomes from an Advanced Water Purification Facility.</title>
        <authorList>
            <person name="Stamps B.W."/>
            <person name="Spear J.R."/>
        </authorList>
    </citation>
    <scope>NUCLEOTIDE SEQUENCE [LARGE SCALE GENOMIC DNA]</scope>
    <source>
        <strain evidence="2">Bin_63_2</strain>
    </source>
</reference>